<dbReference type="Gene3D" id="3.40.630.30">
    <property type="match status" value="1"/>
</dbReference>
<dbReference type="PROSITE" id="PS51186">
    <property type="entry name" value="GNAT"/>
    <property type="match status" value="1"/>
</dbReference>
<comment type="caution">
    <text evidence="2">The sequence shown here is derived from an EMBL/GenBank/DDBJ whole genome shotgun (WGS) entry which is preliminary data.</text>
</comment>
<dbReference type="GO" id="GO:0016747">
    <property type="term" value="F:acyltransferase activity, transferring groups other than amino-acyl groups"/>
    <property type="evidence" value="ECO:0007669"/>
    <property type="project" value="InterPro"/>
</dbReference>
<dbReference type="Proteomes" id="UP000281708">
    <property type="component" value="Unassembled WGS sequence"/>
</dbReference>
<dbReference type="InterPro" id="IPR000182">
    <property type="entry name" value="GNAT_dom"/>
</dbReference>
<evidence type="ECO:0000313" key="3">
    <source>
        <dbReference type="Proteomes" id="UP000281708"/>
    </source>
</evidence>
<proteinExistence type="predicted"/>
<dbReference type="SUPFAM" id="SSF55729">
    <property type="entry name" value="Acyl-CoA N-acyltransferases (Nat)"/>
    <property type="match status" value="1"/>
</dbReference>
<dbReference type="InterPro" id="IPR056935">
    <property type="entry name" value="Rv0428c-like_C"/>
</dbReference>
<accession>A0A3L8P5X8</accession>
<evidence type="ECO:0000313" key="2">
    <source>
        <dbReference type="EMBL" id="RLV50826.1"/>
    </source>
</evidence>
<dbReference type="PANTHER" id="PTHR43072">
    <property type="entry name" value="N-ACETYLTRANSFERASE"/>
    <property type="match status" value="1"/>
</dbReference>
<dbReference type="CDD" id="cd04301">
    <property type="entry name" value="NAT_SF"/>
    <property type="match status" value="1"/>
</dbReference>
<dbReference type="AlphaFoldDB" id="A0A3L8P5X8"/>
<feature type="domain" description="N-acetyltransferase" evidence="1">
    <location>
        <begin position="196"/>
        <end position="329"/>
    </location>
</feature>
<evidence type="ECO:0000259" key="1">
    <source>
        <dbReference type="PROSITE" id="PS51186"/>
    </source>
</evidence>
<protein>
    <submittedName>
        <fullName evidence="2">GNAT family N-acetyltransferase</fullName>
    </submittedName>
</protein>
<keyword evidence="3" id="KW-1185">Reference proteome</keyword>
<dbReference type="EMBL" id="RDBE01000001">
    <property type="protein sequence ID" value="RLV50826.1"/>
    <property type="molecule type" value="Genomic_DNA"/>
</dbReference>
<reference evidence="2 3" key="1">
    <citation type="submission" date="2018-10" db="EMBL/GenBank/DDBJ databases">
        <title>Marmoricola sp. 4Q3S-7 whole genome shotgun sequence.</title>
        <authorList>
            <person name="Li F."/>
        </authorList>
    </citation>
    <scope>NUCLEOTIDE SEQUENCE [LARGE SCALE GENOMIC DNA]</scope>
    <source>
        <strain evidence="2 3">4Q3S-7</strain>
    </source>
</reference>
<organism evidence="2 3">
    <name type="scientific">Nocardioides mangrovicus</name>
    <dbReference type="NCBI Taxonomy" id="2478913"/>
    <lineage>
        <taxon>Bacteria</taxon>
        <taxon>Bacillati</taxon>
        <taxon>Actinomycetota</taxon>
        <taxon>Actinomycetes</taxon>
        <taxon>Propionibacteriales</taxon>
        <taxon>Nocardioidaceae</taxon>
        <taxon>Nocardioides</taxon>
    </lineage>
</organism>
<sequence>MGPHVVGQRVVVRRVVPGETGPSGGPALTDVLGVCESWADGMVSVRRESGDLVTFPVALVVSGKPVPPRPSARLRIGAHEIHLRAMEGLRSRHVEPLGDWVLRATGGSTGRTNSVLATVDPGIDLDDAVAGTLDFYDRHDQPALAQVVVGADVHLALEHRGWTRARPDEADVDVLVASVAQVRRQVRRRLGTVGPQPVRLADSLPDGWLVGNDKAQANLDNVRFTLDGPFLRQYAEVVLDGQQVARGRASYARDWAVVTDLMVQPEHRRQGLALVVMDALLGWAAEQGATTVSLQVISDNHRATTLYDSLGFERHHQYRYLAAPAAPSR</sequence>
<gene>
    <name evidence="2" type="ORF">D9V37_02390</name>
</gene>
<dbReference type="InterPro" id="IPR016181">
    <property type="entry name" value="Acyl_CoA_acyltransferase"/>
</dbReference>
<keyword evidence="2" id="KW-0808">Transferase</keyword>
<name>A0A3L8P5X8_9ACTN</name>
<dbReference type="Pfam" id="PF24553">
    <property type="entry name" value="Rv0428c_C"/>
    <property type="match status" value="1"/>
</dbReference>
<dbReference type="PANTHER" id="PTHR43072:SF60">
    <property type="entry name" value="L-2,4-DIAMINOBUTYRIC ACID ACETYLTRANSFERASE"/>
    <property type="match status" value="1"/>
</dbReference>